<reference evidence="1 2" key="1">
    <citation type="submission" date="2022-05" db="EMBL/GenBank/DDBJ databases">
        <title>Streptomyces sp. nov. RY43-2 isolated from soil of a peat swamp forest.</title>
        <authorList>
            <person name="Kanchanasin P."/>
            <person name="Tanasupawat S."/>
            <person name="Phongsopitanun W."/>
        </authorList>
    </citation>
    <scope>NUCLEOTIDE SEQUENCE [LARGE SCALE GENOMIC DNA]</scope>
    <source>
        <strain evidence="1 2">RY43-2</strain>
    </source>
</reference>
<dbReference type="Proteomes" id="UP001523219">
    <property type="component" value="Unassembled WGS sequence"/>
</dbReference>
<organism evidence="1 2">
    <name type="scientific">Streptomyces macrolidinus</name>
    <dbReference type="NCBI Taxonomy" id="2952607"/>
    <lineage>
        <taxon>Bacteria</taxon>
        <taxon>Bacillati</taxon>
        <taxon>Actinomycetota</taxon>
        <taxon>Actinomycetes</taxon>
        <taxon>Kitasatosporales</taxon>
        <taxon>Streptomycetaceae</taxon>
        <taxon>Streptomyces</taxon>
    </lineage>
</organism>
<dbReference type="RefSeq" id="WP_252422532.1">
    <property type="nucleotide sequence ID" value="NZ_JAMWMR010000003.1"/>
</dbReference>
<gene>
    <name evidence="1" type="ORF">NGF19_05380</name>
</gene>
<name>A0ABT0Z8Z2_9ACTN</name>
<protein>
    <submittedName>
        <fullName evidence="1">CDP-glycerol glycerophosphotransferase family protein</fullName>
    </submittedName>
</protein>
<dbReference type="Gene3D" id="3.40.50.12580">
    <property type="match status" value="1"/>
</dbReference>
<keyword evidence="2" id="KW-1185">Reference proteome</keyword>
<accession>A0ABT0Z8Z2</accession>
<dbReference type="InterPro" id="IPR043148">
    <property type="entry name" value="TagF_C"/>
</dbReference>
<sequence length="544" mass="57820">MLLAARSAVALYRLLDAAPALSGDDRITRLFTLVPGSDFGIDVLSAIESVGGRLVPWSEACSRSYDLVLAASPKGDLRLLRGTHVLLPHGAGYNKSIPGEGSQPASGLDPAFLIRDDAADPLALHAVAHPEHVTRIAAVDQRAAAPAKVIGDPTLERLLVSRSLRDRYRAALGTGPRKLLALVSTWGPESLLRQSPDLPARLAARLSHDEYQLALIVHPNEQSLLGTYELTERLAPALEAGMLLASPHEEWASLLIAADALVTDHGSTALYYCAAEDRPVVSAYQGGGELIPGSPMDALLRRIPRLGSADLVEEALDAYRPGTGREVARTAFAQQGRALNLLRSELYALLGLTPPALGSPPRLLPTPRPAGRVPTAFDVDTDVAEHRIRVVRRPAGIGTPGHHLAVEHGSASERLARSAGLLYRRPLPAPAGEPALSWTAEAWLRHALSEYPGCRSAAAILPSGLVLFRTRGGTDTYAVQAEPRSEGGRIVRTDPAAVAAAVHAWLPARSTTPAAPTRLNCVIGRRTFGVTLRPATLDEAAEPF</sequence>
<evidence type="ECO:0000313" key="1">
    <source>
        <dbReference type="EMBL" id="MCN9240229.1"/>
    </source>
</evidence>
<comment type="caution">
    <text evidence="1">The sequence shown here is derived from an EMBL/GenBank/DDBJ whole genome shotgun (WGS) entry which is preliminary data.</text>
</comment>
<dbReference type="EMBL" id="JAMWMR010000003">
    <property type="protein sequence ID" value="MCN9240229.1"/>
    <property type="molecule type" value="Genomic_DNA"/>
</dbReference>
<evidence type="ECO:0000313" key="2">
    <source>
        <dbReference type="Proteomes" id="UP001523219"/>
    </source>
</evidence>
<dbReference type="SUPFAM" id="SSF53756">
    <property type="entry name" value="UDP-Glycosyltransferase/glycogen phosphorylase"/>
    <property type="match status" value="1"/>
</dbReference>
<proteinExistence type="predicted"/>